<keyword evidence="2" id="KW-1185">Reference proteome</keyword>
<reference evidence="1 2" key="1">
    <citation type="submission" date="2024-06" db="EMBL/GenBank/DDBJ databases">
        <title>The Natural Products Discovery Center: Release of the First 8490 Sequenced Strains for Exploring Actinobacteria Biosynthetic Diversity.</title>
        <authorList>
            <person name="Kalkreuter E."/>
            <person name="Kautsar S.A."/>
            <person name="Yang D."/>
            <person name="Bader C.D."/>
            <person name="Teijaro C.N."/>
            <person name="Fluegel L."/>
            <person name="Davis C.M."/>
            <person name="Simpson J.R."/>
            <person name="Lauterbach L."/>
            <person name="Steele A.D."/>
            <person name="Gui C."/>
            <person name="Meng S."/>
            <person name="Li G."/>
            <person name="Viehrig K."/>
            <person name="Ye F."/>
            <person name="Su P."/>
            <person name="Kiefer A.F."/>
            <person name="Nichols A."/>
            <person name="Cepeda A.J."/>
            <person name="Yan W."/>
            <person name="Fan B."/>
            <person name="Jiang Y."/>
            <person name="Adhikari A."/>
            <person name="Zheng C.-J."/>
            <person name="Schuster L."/>
            <person name="Cowan T.M."/>
            <person name="Smanski M.J."/>
            <person name="Chevrette M.G."/>
            <person name="De Carvalho L.P.S."/>
            <person name="Shen B."/>
        </authorList>
    </citation>
    <scope>NUCLEOTIDE SEQUENCE [LARGE SCALE GENOMIC DNA]</scope>
    <source>
        <strain evidence="1 2">NPDC052347</strain>
    </source>
</reference>
<comment type="caution">
    <text evidence="1">The sequence shown here is derived from an EMBL/GenBank/DDBJ whole genome shotgun (WGS) entry which is preliminary data.</text>
</comment>
<evidence type="ECO:0000313" key="2">
    <source>
        <dbReference type="Proteomes" id="UP001552594"/>
    </source>
</evidence>
<accession>A0ABV3K3B1</accession>
<organism evidence="1 2">
    <name type="scientific">Streptomyces orinoci</name>
    <name type="common">Streptoverticillium orinoci</name>
    <dbReference type="NCBI Taxonomy" id="67339"/>
    <lineage>
        <taxon>Bacteria</taxon>
        <taxon>Bacillati</taxon>
        <taxon>Actinomycetota</taxon>
        <taxon>Actinomycetes</taxon>
        <taxon>Kitasatosporales</taxon>
        <taxon>Streptomycetaceae</taxon>
        <taxon>Streptomyces</taxon>
    </lineage>
</organism>
<proteinExistence type="predicted"/>
<dbReference type="RefSeq" id="WP_277751848.1">
    <property type="nucleotide sequence ID" value="NZ_JBFAUK010000017.1"/>
</dbReference>
<name>A0ABV3K3B1_STRON</name>
<sequence>MKNAGVDEIACLIDFTGEPERVVAALAPPAEVRRLAAADRS</sequence>
<evidence type="ECO:0000313" key="1">
    <source>
        <dbReference type="EMBL" id="MEV5509009.1"/>
    </source>
</evidence>
<gene>
    <name evidence="1" type="ORF">AB0L16_21665</name>
</gene>
<dbReference type="Proteomes" id="UP001552594">
    <property type="component" value="Unassembled WGS sequence"/>
</dbReference>
<dbReference type="EMBL" id="JBFAUK010000017">
    <property type="protein sequence ID" value="MEV5509009.1"/>
    <property type="molecule type" value="Genomic_DNA"/>
</dbReference>
<protein>
    <submittedName>
        <fullName evidence="1">Uncharacterized protein</fullName>
    </submittedName>
</protein>